<comment type="caution">
    <text evidence="1">The sequence shown here is derived from an EMBL/GenBank/DDBJ whole genome shotgun (WGS) entry which is preliminary data.</text>
</comment>
<gene>
    <name evidence="1" type="ORF">AG0111_0g9293</name>
</gene>
<organism evidence="1 2">
    <name type="scientific">Alternaria gaisen</name>
    <dbReference type="NCBI Taxonomy" id="167740"/>
    <lineage>
        <taxon>Eukaryota</taxon>
        <taxon>Fungi</taxon>
        <taxon>Dikarya</taxon>
        <taxon>Ascomycota</taxon>
        <taxon>Pezizomycotina</taxon>
        <taxon>Dothideomycetes</taxon>
        <taxon>Pleosporomycetidae</taxon>
        <taxon>Pleosporales</taxon>
        <taxon>Pleosporineae</taxon>
        <taxon>Pleosporaceae</taxon>
        <taxon>Alternaria</taxon>
        <taxon>Alternaria sect. Alternaria</taxon>
    </lineage>
</organism>
<dbReference type="Proteomes" id="UP000293547">
    <property type="component" value="Unassembled WGS sequence"/>
</dbReference>
<keyword evidence="2" id="KW-1185">Reference proteome</keyword>
<sequence>MGMARAPALAPSSAAEVCLAFQPMQYPKYFYYYRDYRAALDAHAKDFQLLQHPHASATPSSLAAAKICSCIILDLLDPPSDFWVQKKAKHLLSCVCSRDWDILIVPSNVNVCSHTS</sequence>
<dbReference type="EMBL" id="PDWZ02000009">
    <property type="protein sequence ID" value="KAB2102898.1"/>
    <property type="molecule type" value="Genomic_DNA"/>
</dbReference>
<accession>A0ACB6FEM8</accession>
<name>A0ACB6FEM8_9PLEO</name>
<evidence type="ECO:0000313" key="2">
    <source>
        <dbReference type="Proteomes" id="UP000293547"/>
    </source>
</evidence>
<evidence type="ECO:0000313" key="1">
    <source>
        <dbReference type="EMBL" id="KAB2102898.1"/>
    </source>
</evidence>
<reference evidence="1 2" key="1">
    <citation type="journal article" date="2019" name="bioRxiv">
        <title>Genomics, evolutionary history and diagnostics of the Alternaria alternata species group including apple and Asian pear pathotypes.</title>
        <authorList>
            <person name="Armitage A.D."/>
            <person name="Cockerton H.M."/>
            <person name="Sreenivasaprasad S."/>
            <person name="Woodhall J.W."/>
            <person name="Lane C.R."/>
            <person name="Harrison R.J."/>
            <person name="Clarkson J.P."/>
        </authorList>
    </citation>
    <scope>NUCLEOTIDE SEQUENCE [LARGE SCALE GENOMIC DNA]</scope>
    <source>
        <strain evidence="1 2">FERA 650</strain>
    </source>
</reference>
<proteinExistence type="predicted"/>
<protein>
    <submittedName>
        <fullName evidence="1">Uncharacterized protein</fullName>
    </submittedName>
</protein>